<dbReference type="AlphaFoldDB" id="A0A250XGG5"/>
<evidence type="ECO:0000313" key="5">
    <source>
        <dbReference type="Proteomes" id="UP000232323"/>
    </source>
</evidence>
<protein>
    <recommendedName>
        <fullName evidence="3">Interferon-related developmental regulator N-terminal domain-containing protein</fullName>
    </recommendedName>
</protein>
<feature type="compositionally biased region" description="Basic and acidic residues" evidence="2">
    <location>
        <begin position="418"/>
        <end position="433"/>
    </location>
</feature>
<feature type="region of interest" description="Disordered" evidence="2">
    <location>
        <begin position="395"/>
        <end position="433"/>
    </location>
</feature>
<evidence type="ECO:0000259" key="3">
    <source>
        <dbReference type="Pfam" id="PF05004"/>
    </source>
</evidence>
<keyword evidence="5" id="KW-1185">Reference proteome</keyword>
<dbReference type="EMBL" id="BEGY01000076">
    <property type="protein sequence ID" value="GAX82168.1"/>
    <property type="molecule type" value="Genomic_DNA"/>
</dbReference>
<dbReference type="InterPro" id="IPR016024">
    <property type="entry name" value="ARM-type_fold"/>
</dbReference>
<reference evidence="4 5" key="1">
    <citation type="submission" date="2017-08" db="EMBL/GenBank/DDBJ databases">
        <title>Acidophilic green algal genome provides insights into adaptation to an acidic environment.</title>
        <authorList>
            <person name="Hirooka S."/>
            <person name="Hirose Y."/>
            <person name="Kanesaki Y."/>
            <person name="Higuchi S."/>
            <person name="Fujiwara T."/>
            <person name="Onuma R."/>
            <person name="Era A."/>
            <person name="Ohbayashi R."/>
            <person name="Uzuka A."/>
            <person name="Nozaki H."/>
            <person name="Yoshikawa H."/>
            <person name="Miyagishima S.Y."/>
        </authorList>
    </citation>
    <scope>NUCLEOTIDE SEQUENCE [LARGE SCALE GENOMIC DNA]</scope>
    <source>
        <strain evidence="4 5">NIES-2499</strain>
    </source>
</reference>
<organism evidence="4 5">
    <name type="scientific">Chlamydomonas eustigma</name>
    <dbReference type="NCBI Taxonomy" id="1157962"/>
    <lineage>
        <taxon>Eukaryota</taxon>
        <taxon>Viridiplantae</taxon>
        <taxon>Chlorophyta</taxon>
        <taxon>core chlorophytes</taxon>
        <taxon>Chlorophyceae</taxon>
        <taxon>CS clade</taxon>
        <taxon>Chlamydomonadales</taxon>
        <taxon>Chlamydomonadaceae</taxon>
        <taxon>Chlamydomonas</taxon>
    </lineage>
</organism>
<dbReference type="PANTHER" id="PTHR12354:SF1">
    <property type="entry name" value="INTERFERON-RELATED DEVELOPMENTAL REGULATOR 1"/>
    <property type="match status" value="1"/>
</dbReference>
<dbReference type="Proteomes" id="UP000232323">
    <property type="component" value="Unassembled WGS sequence"/>
</dbReference>
<dbReference type="PANTHER" id="PTHR12354">
    <property type="entry name" value="INTERFERON-RELATED DEVELOPMENTAL REGULATOR"/>
    <property type="match status" value="1"/>
</dbReference>
<dbReference type="InterPro" id="IPR011989">
    <property type="entry name" value="ARM-like"/>
</dbReference>
<comment type="similarity">
    <text evidence="1">Belongs to the IFRD family.</text>
</comment>
<dbReference type="OrthoDB" id="686784at2759"/>
<name>A0A250XGG5_9CHLO</name>
<sequence>MAKGKKPYGYRKLSGGDITGFDDEASIASSTTLSQTCRSYQCEDDVDEAHDFVDTYVDALEKLEEKRTSVRVKGYEELSSYLRAGVHASESERHCETLIELCLKSLRKGGDYEKEVASVVLGLHFISMPEDVYERLWDLVKPQLEKVALECDSSEAQTSAIECLAMCCFVTCEEPCSTKDIMSLLRRIYKMGDRGTSRAAALRAWSLLFISLSSQLVASEVECVLLDMADLLVGSRNVDVRTAAGEIVALIHSAYGVLNLEDLEKDGDDDCNACVLEGKSNIVMHEEGADHAERIESLVERMQDLATHNHGDALRASKRNKAAQRVVFRSILGKLERRSCKAEKVKLASGYVLEITTHDGQITLSAFRRLLGGGLQVHLQDNPLLHAIFDFLPRSQEGNPGKQMKRNSGAAKGKTKERKNERVKKESSRLANC</sequence>
<evidence type="ECO:0000256" key="2">
    <source>
        <dbReference type="SAM" id="MobiDB-lite"/>
    </source>
</evidence>
<evidence type="ECO:0000313" key="4">
    <source>
        <dbReference type="EMBL" id="GAX82168.1"/>
    </source>
</evidence>
<proteinExistence type="inferred from homology"/>
<comment type="caution">
    <text evidence="4">The sequence shown here is derived from an EMBL/GenBank/DDBJ whole genome shotgun (WGS) entry which is preliminary data.</text>
</comment>
<dbReference type="Pfam" id="PF05004">
    <property type="entry name" value="IFRD"/>
    <property type="match status" value="1"/>
</dbReference>
<dbReference type="Gene3D" id="1.25.10.10">
    <property type="entry name" value="Leucine-rich Repeat Variant"/>
    <property type="match status" value="1"/>
</dbReference>
<feature type="domain" description="Interferon-related developmental regulator N-terminal" evidence="3">
    <location>
        <begin position="32"/>
        <end position="336"/>
    </location>
</feature>
<evidence type="ECO:0000256" key="1">
    <source>
        <dbReference type="ARBA" id="ARBA00008828"/>
    </source>
</evidence>
<dbReference type="SUPFAM" id="SSF48371">
    <property type="entry name" value="ARM repeat"/>
    <property type="match status" value="1"/>
</dbReference>
<accession>A0A250XGG5</accession>
<gene>
    <name evidence="4" type="ORF">CEUSTIGMA_g9596.t1</name>
</gene>
<dbReference type="STRING" id="1157962.A0A250XGG5"/>
<dbReference type="InterPro" id="IPR007701">
    <property type="entry name" value="Interferon-rel_develop_reg_N"/>
</dbReference>
<dbReference type="InterPro" id="IPR039777">
    <property type="entry name" value="IFRD"/>
</dbReference>